<dbReference type="AlphaFoldDB" id="W2YB34"/>
<gene>
    <name evidence="1" type="ORF">F442_19723</name>
</gene>
<proteinExistence type="predicted"/>
<dbReference type="Proteomes" id="UP000018948">
    <property type="component" value="Unassembled WGS sequence"/>
</dbReference>
<name>W2YB34_PHYNI</name>
<organism evidence="1 2">
    <name type="scientific">Phytophthora nicotianae P10297</name>
    <dbReference type="NCBI Taxonomy" id="1317064"/>
    <lineage>
        <taxon>Eukaryota</taxon>
        <taxon>Sar</taxon>
        <taxon>Stramenopiles</taxon>
        <taxon>Oomycota</taxon>
        <taxon>Peronosporomycetes</taxon>
        <taxon>Peronosporales</taxon>
        <taxon>Peronosporaceae</taxon>
        <taxon>Phytophthora</taxon>
    </lineage>
</organism>
<sequence>MQLTTAMPECNTQNELSVSARMSVAFLVADNERTTQ</sequence>
<protein>
    <submittedName>
        <fullName evidence="1">Uncharacterized protein</fullName>
    </submittedName>
</protein>
<evidence type="ECO:0000313" key="1">
    <source>
        <dbReference type="EMBL" id="ETP31414.1"/>
    </source>
</evidence>
<dbReference type="EMBL" id="ANIY01004120">
    <property type="protein sequence ID" value="ETP31414.1"/>
    <property type="molecule type" value="Genomic_DNA"/>
</dbReference>
<comment type="caution">
    <text evidence="1">The sequence shown here is derived from an EMBL/GenBank/DDBJ whole genome shotgun (WGS) entry which is preliminary data.</text>
</comment>
<evidence type="ECO:0000313" key="2">
    <source>
        <dbReference type="Proteomes" id="UP000018948"/>
    </source>
</evidence>
<reference evidence="1 2" key="1">
    <citation type="submission" date="2013-11" db="EMBL/GenBank/DDBJ databases">
        <title>The Genome Sequence of Phytophthora parasitica P10297.</title>
        <authorList>
            <consortium name="The Broad Institute Genomics Platform"/>
            <person name="Russ C."/>
            <person name="Tyler B."/>
            <person name="Panabieres F."/>
            <person name="Shan W."/>
            <person name="Tripathy S."/>
            <person name="Grunwald N."/>
            <person name="Machado M."/>
            <person name="Johnson C.S."/>
            <person name="Walker B."/>
            <person name="Young S.K."/>
            <person name="Zeng Q."/>
            <person name="Gargeya S."/>
            <person name="Fitzgerald M."/>
            <person name="Haas B."/>
            <person name="Abouelleil A."/>
            <person name="Allen A.W."/>
            <person name="Alvarado L."/>
            <person name="Arachchi H.M."/>
            <person name="Berlin A.M."/>
            <person name="Chapman S.B."/>
            <person name="Gainer-Dewar J."/>
            <person name="Goldberg J."/>
            <person name="Griggs A."/>
            <person name="Gujja S."/>
            <person name="Hansen M."/>
            <person name="Howarth C."/>
            <person name="Imamovic A."/>
            <person name="Ireland A."/>
            <person name="Larimer J."/>
            <person name="McCowan C."/>
            <person name="Murphy C."/>
            <person name="Pearson M."/>
            <person name="Poon T.W."/>
            <person name="Priest M."/>
            <person name="Roberts A."/>
            <person name="Saif S."/>
            <person name="Shea T."/>
            <person name="Sisk P."/>
            <person name="Sykes S."/>
            <person name="Wortman J."/>
            <person name="Nusbaum C."/>
            <person name="Birren B."/>
        </authorList>
    </citation>
    <scope>NUCLEOTIDE SEQUENCE [LARGE SCALE GENOMIC DNA]</scope>
    <source>
        <strain evidence="1 2">P10297</strain>
    </source>
</reference>
<accession>W2YB34</accession>